<dbReference type="InterPro" id="IPR045020">
    <property type="entry name" value="PRX_1cys"/>
</dbReference>
<evidence type="ECO:0000256" key="2">
    <source>
        <dbReference type="ARBA" id="ARBA00022862"/>
    </source>
</evidence>
<protein>
    <submittedName>
        <fullName evidence="9">Mitochondrial peroxiredoxin PRX1</fullName>
    </submittedName>
</protein>
<accession>A0A2T0FJR1</accession>
<organism evidence="9 10">
    <name type="scientific">Wickerhamiella sorbophila</name>
    <dbReference type="NCBI Taxonomy" id="45607"/>
    <lineage>
        <taxon>Eukaryota</taxon>
        <taxon>Fungi</taxon>
        <taxon>Dikarya</taxon>
        <taxon>Ascomycota</taxon>
        <taxon>Saccharomycotina</taxon>
        <taxon>Dipodascomycetes</taxon>
        <taxon>Dipodascales</taxon>
        <taxon>Trichomonascaceae</taxon>
        <taxon>Wickerhamiella</taxon>
    </lineage>
</organism>
<dbReference type="Proteomes" id="UP000238350">
    <property type="component" value="Unassembled WGS sequence"/>
</dbReference>
<dbReference type="GeneID" id="36516590"/>
<dbReference type="InterPro" id="IPR050217">
    <property type="entry name" value="Peroxiredoxin"/>
</dbReference>
<keyword evidence="4 6" id="KW-0676">Redox-active center</keyword>
<keyword evidence="10" id="KW-1185">Reference proteome</keyword>
<dbReference type="FunFam" id="3.40.30.10:FF:000011">
    <property type="entry name" value="Peroxiredoxin PRX1"/>
    <property type="match status" value="1"/>
</dbReference>
<dbReference type="RefSeq" id="XP_024665167.1">
    <property type="nucleotide sequence ID" value="XM_024809399.1"/>
</dbReference>
<dbReference type="GO" id="GO:0042744">
    <property type="term" value="P:hydrogen peroxide catabolic process"/>
    <property type="evidence" value="ECO:0007669"/>
    <property type="project" value="TreeGrafter"/>
</dbReference>
<dbReference type="InterPro" id="IPR013766">
    <property type="entry name" value="Thioredoxin_domain"/>
</dbReference>
<dbReference type="NCBIfam" id="NF009668">
    <property type="entry name" value="PRK13189.1"/>
    <property type="match status" value="1"/>
</dbReference>
<dbReference type="InterPro" id="IPR036249">
    <property type="entry name" value="Thioredoxin-like_sf"/>
</dbReference>
<dbReference type="Pfam" id="PF00578">
    <property type="entry name" value="AhpC-TSA"/>
    <property type="match status" value="1"/>
</dbReference>
<comment type="similarity">
    <text evidence="5">Belongs to the peroxiredoxin family. Prx6 subfamily.</text>
</comment>
<evidence type="ECO:0000256" key="7">
    <source>
        <dbReference type="PIRSR" id="PIRSR000239-1"/>
    </source>
</evidence>
<evidence type="ECO:0000256" key="1">
    <source>
        <dbReference type="ARBA" id="ARBA00022559"/>
    </source>
</evidence>
<dbReference type="Pfam" id="PF10417">
    <property type="entry name" value="1-cysPrx_C"/>
    <property type="match status" value="1"/>
</dbReference>
<dbReference type="GO" id="GO:0008379">
    <property type="term" value="F:thioredoxin peroxidase activity"/>
    <property type="evidence" value="ECO:0007669"/>
    <property type="project" value="TreeGrafter"/>
</dbReference>
<proteinExistence type="inferred from homology"/>
<feature type="active site" description="Cysteine sulfenic acid (-SOH) intermediate; for peroxidase activity" evidence="7">
    <location>
        <position position="79"/>
    </location>
</feature>
<keyword evidence="1 6" id="KW-0575">Peroxidase</keyword>
<comment type="function">
    <text evidence="6">Thiol-specific peroxidase that catalyzes the reduction of hydrogen peroxide and organic hydroperoxides to water and alcohols, respectively.</text>
</comment>
<sequence length="250" mass="28309">MLRLNFARFAQTARPAIARPAAFARFISFKQEDQPRLRIGSEAPNFKALTTSGEIDFHNFIGDKWTILFSHPADFTPVCTTELGAFAALQDEFTKRNAQLIGLSADEIKSHDEWVRDIEKFTSHGKKFDFPIIADVDRNVAFLYDMVDEEGFKNLSKSAMTIRNVFIIDPSKMIRIFFVYPASVGRNTAEVLRVLDALQLADKENIATPVDWTPGKDVILPLSVSVEEGKKKYGDVDVKTPYLRYVKPKN</sequence>
<evidence type="ECO:0000256" key="3">
    <source>
        <dbReference type="ARBA" id="ARBA00023002"/>
    </source>
</evidence>
<dbReference type="GO" id="GO:0005829">
    <property type="term" value="C:cytosol"/>
    <property type="evidence" value="ECO:0007669"/>
    <property type="project" value="TreeGrafter"/>
</dbReference>
<name>A0A2T0FJR1_9ASCO</name>
<dbReference type="CDD" id="cd03016">
    <property type="entry name" value="PRX_1cys"/>
    <property type="match status" value="1"/>
</dbReference>
<dbReference type="Gene3D" id="3.40.30.10">
    <property type="entry name" value="Glutaredoxin"/>
    <property type="match status" value="1"/>
</dbReference>
<dbReference type="InterPro" id="IPR000866">
    <property type="entry name" value="AhpC/TSA"/>
</dbReference>
<dbReference type="PANTHER" id="PTHR10681:SF121">
    <property type="entry name" value="ALKYL HYDROPEROXIDE REDUCTASE C"/>
    <property type="match status" value="1"/>
</dbReference>
<dbReference type="PIRSF" id="PIRSF000239">
    <property type="entry name" value="AHPC"/>
    <property type="match status" value="1"/>
</dbReference>
<dbReference type="GO" id="GO:0033554">
    <property type="term" value="P:cellular response to stress"/>
    <property type="evidence" value="ECO:0007669"/>
    <property type="project" value="TreeGrafter"/>
</dbReference>
<evidence type="ECO:0000259" key="8">
    <source>
        <dbReference type="PROSITE" id="PS51352"/>
    </source>
</evidence>
<dbReference type="OrthoDB" id="2996783at2759"/>
<evidence type="ECO:0000256" key="5">
    <source>
        <dbReference type="ARBA" id="ARBA00025719"/>
    </source>
</evidence>
<keyword evidence="3 6" id="KW-0560">Oxidoreductase</keyword>
<comment type="caution">
    <text evidence="9">The sequence shown here is derived from an EMBL/GenBank/DDBJ whole genome shotgun (WGS) entry which is preliminary data.</text>
</comment>
<evidence type="ECO:0000256" key="6">
    <source>
        <dbReference type="PIRNR" id="PIRNR000239"/>
    </source>
</evidence>
<evidence type="ECO:0000313" key="10">
    <source>
        <dbReference type="Proteomes" id="UP000238350"/>
    </source>
</evidence>
<dbReference type="AlphaFoldDB" id="A0A2T0FJR1"/>
<dbReference type="GO" id="GO:0045454">
    <property type="term" value="P:cell redox homeostasis"/>
    <property type="evidence" value="ECO:0007669"/>
    <property type="project" value="TreeGrafter"/>
</dbReference>
<evidence type="ECO:0000256" key="4">
    <source>
        <dbReference type="ARBA" id="ARBA00023284"/>
    </source>
</evidence>
<gene>
    <name evidence="9" type="ORF">B9G98_02842</name>
</gene>
<feature type="domain" description="Thioredoxin" evidence="8">
    <location>
        <begin position="37"/>
        <end position="200"/>
    </location>
</feature>
<dbReference type="STRING" id="45607.A0A2T0FJR1"/>
<dbReference type="EMBL" id="NDIQ01000021">
    <property type="protein sequence ID" value="PRT55222.1"/>
    <property type="molecule type" value="Genomic_DNA"/>
</dbReference>
<dbReference type="SUPFAM" id="SSF52833">
    <property type="entry name" value="Thioredoxin-like"/>
    <property type="match status" value="1"/>
</dbReference>
<dbReference type="PROSITE" id="PS51352">
    <property type="entry name" value="THIOREDOXIN_2"/>
    <property type="match status" value="1"/>
</dbReference>
<evidence type="ECO:0000313" key="9">
    <source>
        <dbReference type="EMBL" id="PRT55222.1"/>
    </source>
</evidence>
<dbReference type="PANTHER" id="PTHR10681">
    <property type="entry name" value="THIOREDOXIN PEROXIDASE"/>
    <property type="match status" value="1"/>
</dbReference>
<dbReference type="InterPro" id="IPR019479">
    <property type="entry name" value="Peroxiredoxin_C"/>
</dbReference>
<keyword evidence="2 6" id="KW-0049">Antioxidant</keyword>
<dbReference type="GO" id="GO:0006979">
    <property type="term" value="P:response to oxidative stress"/>
    <property type="evidence" value="ECO:0007669"/>
    <property type="project" value="TreeGrafter"/>
</dbReference>
<dbReference type="Gene3D" id="3.30.1020.10">
    <property type="entry name" value="Antioxidant, Horf6, Chain A, domain2"/>
    <property type="match status" value="1"/>
</dbReference>
<reference evidence="9 10" key="1">
    <citation type="submission" date="2017-04" db="EMBL/GenBank/DDBJ databases">
        <title>Genome sequencing of [Candida] sorbophila.</title>
        <authorList>
            <person name="Ahn J.O."/>
        </authorList>
    </citation>
    <scope>NUCLEOTIDE SEQUENCE [LARGE SCALE GENOMIC DNA]</scope>
    <source>
        <strain evidence="9 10">DS02</strain>
    </source>
</reference>
<dbReference type="InterPro" id="IPR024706">
    <property type="entry name" value="Peroxiredoxin_AhpC-typ"/>
</dbReference>